<keyword evidence="3" id="KW-1185">Reference proteome</keyword>
<reference evidence="2" key="1">
    <citation type="submission" date="2023-04" db="EMBL/GenBank/DDBJ databases">
        <authorList>
            <consortium name="ELIXIR-Norway"/>
        </authorList>
    </citation>
    <scope>NUCLEOTIDE SEQUENCE [LARGE SCALE GENOMIC DNA]</scope>
</reference>
<proteinExistence type="predicted"/>
<gene>
    <name evidence="2" type="ORF">MRATA1EN1_LOCUS25771</name>
</gene>
<protein>
    <submittedName>
        <fullName evidence="2">Uncharacterized protein</fullName>
    </submittedName>
</protein>
<organism evidence="2 3">
    <name type="scientific">Rangifer tarandus platyrhynchus</name>
    <name type="common">Svalbard reindeer</name>
    <dbReference type="NCBI Taxonomy" id="3082113"/>
    <lineage>
        <taxon>Eukaryota</taxon>
        <taxon>Metazoa</taxon>
        <taxon>Chordata</taxon>
        <taxon>Craniata</taxon>
        <taxon>Vertebrata</taxon>
        <taxon>Euteleostomi</taxon>
        <taxon>Mammalia</taxon>
        <taxon>Eutheria</taxon>
        <taxon>Laurasiatheria</taxon>
        <taxon>Artiodactyla</taxon>
        <taxon>Ruminantia</taxon>
        <taxon>Pecora</taxon>
        <taxon>Cervidae</taxon>
        <taxon>Odocoileinae</taxon>
        <taxon>Rangifer</taxon>
    </lineage>
</organism>
<evidence type="ECO:0000313" key="2">
    <source>
        <dbReference type="EMBL" id="CAI9176809.1"/>
    </source>
</evidence>
<feature type="region of interest" description="Disordered" evidence="1">
    <location>
        <begin position="1"/>
        <end position="25"/>
    </location>
</feature>
<evidence type="ECO:0000256" key="1">
    <source>
        <dbReference type="SAM" id="MobiDB-lite"/>
    </source>
</evidence>
<name>A0ABN8ZSW5_RANTA</name>
<evidence type="ECO:0000313" key="3">
    <source>
        <dbReference type="Proteomes" id="UP001176941"/>
    </source>
</evidence>
<dbReference type="Proteomes" id="UP001176941">
    <property type="component" value="Chromosome 6"/>
</dbReference>
<accession>A0ABN8ZSW5</accession>
<sequence length="126" mass="13714">MPASPSQERCLPSPGKTAPEKGMKRDSVRSALFGAWNKASGLDTKQKRARRHGGETLGRASMLLLTAAAEMVTRALRGTGKLTTAKPDALRVWGNTIYHKCTLCEAPVAGRDFTTNFIIKSLKFPR</sequence>
<dbReference type="EMBL" id="OX459942">
    <property type="protein sequence ID" value="CAI9176809.1"/>
    <property type="molecule type" value="Genomic_DNA"/>
</dbReference>